<proteinExistence type="predicted"/>
<protein>
    <submittedName>
        <fullName evidence="2">Uncharacterized protein</fullName>
    </submittedName>
</protein>
<gene>
    <name evidence="2" type="ORF">KP509_34G054300</name>
</gene>
<dbReference type="EMBL" id="CM035439">
    <property type="protein sequence ID" value="KAH7284436.1"/>
    <property type="molecule type" value="Genomic_DNA"/>
</dbReference>
<evidence type="ECO:0000313" key="2">
    <source>
        <dbReference type="EMBL" id="KAH7284435.1"/>
    </source>
</evidence>
<feature type="region of interest" description="Disordered" evidence="1">
    <location>
        <begin position="143"/>
        <end position="207"/>
    </location>
</feature>
<dbReference type="PANTHER" id="PTHR34546:SF3">
    <property type="entry name" value="OS06G0153600 PROTEIN"/>
    <property type="match status" value="1"/>
</dbReference>
<reference evidence="2" key="1">
    <citation type="submission" date="2021-08" db="EMBL/GenBank/DDBJ databases">
        <title>WGS assembly of Ceratopteris richardii.</title>
        <authorList>
            <person name="Marchant D.B."/>
            <person name="Chen G."/>
            <person name="Jenkins J."/>
            <person name="Shu S."/>
            <person name="Leebens-Mack J."/>
            <person name="Grimwood J."/>
            <person name="Schmutz J."/>
            <person name="Soltis P."/>
            <person name="Soltis D."/>
            <person name="Chen Z.-H."/>
        </authorList>
    </citation>
    <scope>NUCLEOTIDE SEQUENCE</scope>
    <source>
        <strain evidence="2">Whitten #5841</strain>
        <tissue evidence="2">Leaf</tissue>
    </source>
</reference>
<feature type="compositionally biased region" description="Basic and acidic residues" evidence="1">
    <location>
        <begin position="191"/>
        <end position="207"/>
    </location>
</feature>
<feature type="compositionally biased region" description="Basic and acidic residues" evidence="1">
    <location>
        <begin position="242"/>
        <end position="263"/>
    </location>
</feature>
<feature type="compositionally biased region" description="Basic residues" evidence="1">
    <location>
        <begin position="168"/>
        <end position="190"/>
    </location>
</feature>
<organism evidence="2 3">
    <name type="scientific">Ceratopteris richardii</name>
    <name type="common">Triangle waterfern</name>
    <dbReference type="NCBI Taxonomy" id="49495"/>
    <lineage>
        <taxon>Eukaryota</taxon>
        <taxon>Viridiplantae</taxon>
        <taxon>Streptophyta</taxon>
        <taxon>Embryophyta</taxon>
        <taxon>Tracheophyta</taxon>
        <taxon>Polypodiopsida</taxon>
        <taxon>Polypodiidae</taxon>
        <taxon>Polypodiales</taxon>
        <taxon>Pteridineae</taxon>
        <taxon>Pteridaceae</taxon>
        <taxon>Parkerioideae</taxon>
        <taxon>Ceratopteris</taxon>
    </lineage>
</organism>
<name>A0A8T2QLQ8_CERRI</name>
<accession>A0A8T2QLQ8</accession>
<dbReference type="OMA" id="MEEHLEM"/>
<sequence>MDGYGYPLDPYRTVGFTSRASYLLDRSSYRDPLVTYSRVPADPYGYGAAGYPVEPYIQPRYAPTAAPVYRSRPRLAQRKRNVPPQNLGPRKKPFKATQKVRFSEEKSFQKNSKGSNKSGSPATALAKETEDLHKLFRTGVDSVKLVEPKKNNGNVASKRKADSQSSKKATKSKQKAGKKQKGKKIKNAKKAKIEKEEPPSLSEEDLKALEAGLEMQRGLCKGVSEFLGIPENKEIETEIKEAGNEAAADVKAEDEKEAEKISKNAEPQRSPEEEKEAESKSFKFFSNLFEEHAELRNLYIEKCNLGSFECLVCRSVDPEKSKTFWNVVSLVMHSKMRKQLRPEHAGYGRAVSAILGWDPEKIPKVPKGVKPAFQAVKATNEVKEEAKVEAEDGKKDEVVANGMDEKEPDKDAEGNDHDGSKVEHPNETKEE</sequence>
<dbReference type="EMBL" id="CM035439">
    <property type="protein sequence ID" value="KAH7284435.1"/>
    <property type="molecule type" value="Genomic_DNA"/>
</dbReference>
<feature type="compositionally biased region" description="Low complexity" evidence="1">
    <location>
        <begin position="110"/>
        <end position="120"/>
    </location>
</feature>
<dbReference type="AlphaFoldDB" id="A0A8T2QLQ8"/>
<dbReference type="Proteomes" id="UP000825935">
    <property type="component" value="Chromosome 34"/>
</dbReference>
<evidence type="ECO:0000313" key="3">
    <source>
        <dbReference type="Proteomes" id="UP000825935"/>
    </source>
</evidence>
<dbReference type="OrthoDB" id="1933215at2759"/>
<keyword evidence="3" id="KW-1185">Reference proteome</keyword>
<comment type="caution">
    <text evidence="2">The sequence shown here is derived from an EMBL/GenBank/DDBJ whole genome shotgun (WGS) entry which is preliminary data.</text>
</comment>
<feature type="region of interest" description="Disordered" evidence="1">
    <location>
        <begin position="72"/>
        <end position="124"/>
    </location>
</feature>
<feature type="compositionally biased region" description="Basic residues" evidence="1">
    <location>
        <begin position="72"/>
        <end position="81"/>
    </location>
</feature>
<evidence type="ECO:0000256" key="1">
    <source>
        <dbReference type="SAM" id="MobiDB-lite"/>
    </source>
</evidence>
<dbReference type="PANTHER" id="PTHR34546">
    <property type="entry name" value="OS06G0153600 PROTEIN"/>
    <property type="match status" value="1"/>
</dbReference>
<feature type="region of interest" description="Disordered" evidence="1">
    <location>
        <begin position="242"/>
        <end position="277"/>
    </location>
</feature>
<feature type="region of interest" description="Disordered" evidence="1">
    <location>
        <begin position="383"/>
        <end position="431"/>
    </location>
</feature>